<evidence type="ECO:0000313" key="1">
    <source>
        <dbReference type="EMBL" id="MEC5729959.1"/>
    </source>
</evidence>
<dbReference type="EMBL" id="JARTQQ020000001">
    <property type="protein sequence ID" value="MEC5729959.1"/>
    <property type="molecule type" value="Genomic_DNA"/>
</dbReference>
<name>A0ABU6KVK8_ENTAS</name>
<dbReference type="Gene3D" id="3.40.1490.10">
    <property type="entry name" value="Bit1"/>
    <property type="match status" value="1"/>
</dbReference>
<dbReference type="Pfam" id="PF09391">
    <property type="entry name" value="DUF2000"/>
    <property type="match status" value="1"/>
</dbReference>
<accession>A0ABU6KVK8</accession>
<evidence type="ECO:0000313" key="2">
    <source>
        <dbReference type="Proteomes" id="UP001175344"/>
    </source>
</evidence>
<dbReference type="Proteomes" id="UP001175344">
    <property type="component" value="Unassembled WGS sequence"/>
</dbReference>
<proteinExistence type="predicted"/>
<dbReference type="InterPro" id="IPR023476">
    <property type="entry name" value="Pep_tRNA_hydro_II_dom_sf"/>
</dbReference>
<keyword evidence="2" id="KW-1185">Reference proteome</keyword>
<comment type="caution">
    <text evidence="1">The sequence shown here is derived from an EMBL/GenBank/DDBJ whole genome shotgun (WGS) entry which is preliminary data.</text>
</comment>
<protein>
    <submittedName>
        <fullName evidence="1">DUF2000 family protein</fullName>
    </submittedName>
</protein>
<gene>
    <name evidence="1" type="ORF">QAA55_016255</name>
</gene>
<organism evidence="1 2">
    <name type="scientific">Enterobacter asburiae</name>
    <dbReference type="NCBI Taxonomy" id="61645"/>
    <lineage>
        <taxon>Bacteria</taxon>
        <taxon>Pseudomonadati</taxon>
        <taxon>Pseudomonadota</taxon>
        <taxon>Gammaproteobacteria</taxon>
        <taxon>Enterobacterales</taxon>
        <taxon>Enterobacteriaceae</taxon>
        <taxon>Enterobacter</taxon>
        <taxon>Enterobacter cloacae complex</taxon>
    </lineage>
</organism>
<reference evidence="1 2" key="1">
    <citation type="journal article" date="2023" name="Nat. Commun.">
        <title>Genomic dissection of endemic carbapenem resistance reveals metallo-beta-lactamase dissemination through clonal, plasmid and integron transfer.</title>
        <authorList>
            <person name="Macesic N."/>
            <person name="Hawkey J."/>
            <person name="Vezina B."/>
            <person name="Wisniewski J.A."/>
            <person name="Cottingham H."/>
            <person name="Blakeway L.V."/>
            <person name="Harshegyi T."/>
            <person name="Pragastis K."/>
            <person name="Badoordeen G.Z."/>
            <person name="Dennison A."/>
            <person name="Spelman D.W."/>
            <person name="Jenney A.W.J."/>
            <person name="Peleg A.Y."/>
        </authorList>
    </citation>
    <scope>NUCLEOTIDE SEQUENCE [LARGE SCALE GENOMIC DNA]</scope>
    <source>
        <strain evidence="1 2">CPO239</strain>
    </source>
</reference>
<dbReference type="InterPro" id="IPR018988">
    <property type="entry name" value="DUF2000"/>
</dbReference>
<dbReference type="SUPFAM" id="SSF102462">
    <property type="entry name" value="Peptidyl-tRNA hydrolase II"/>
    <property type="match status" value="1"/>
</dbReference>
<sequence length="59" mass="6321">MKMVIVVDRNIETGKLANAIAHCSQGINVDKHDEYSTSNGITCTLSNHPIVIVAAKNAN</sequence>